<name>Q0CDK4_ASPTN</name>
<dbReference type="GeneID" id="4353302"/>
<protein>
    <submittedName>
        <fullName evidence="1">Uncharacterized protein</fullName>
    </submittedName>
</protein>
<gene>
    <name evidence="1" type="ORF">ATEG_08230</name>
</gene>
<dbReference type="VEuPathDB" id="FungiDB:ATEG_08230"/>
<evidence type="ECO:0000313" key="2">
    <source>
        <dbReference type="Proteomes" id="UP000007963"/>
    </source>
</evidence>
<dbReference type="AlphaFoldDB" id="Q0CDK4"/>
<dbReference type="OrthoDB" id="10424268at2759"/>
<reference evidence="2" key="1">
    <citation type="submission" date="2005-09" db="EMBL/GenBank/DDBJ databases">
        <title>Annotation of the Aspergillus terreus NIH2624 genome.</title>
        <authorList>
            <person name="Birren B.W."/>
            <person name="Lander E.S."/>
            <person name="Galagan J.E."/>
            <person name="Nusbaum C."/>
            <person name="Devon K."/>
            <person name="Henn M."/>
            <person name="Ma L.-J."/>
            <person name="Jaffe D.B."/>
            <person name="Butler J."/>
            <person name="Alvarez P."/>
            <person name="Gnerre S."/>
            <person name="Grabherr M."/>
            <person name="Kleber M."/>
            <person name="Mauceli E.W."/>
            <person name="Brockman W."/>
            <person name="Rounsley S."/>
            <person name="Young S.K."/>
            <person name="LaButti K."/>
            <person name="Pushparaj V."/>
            <person name="DeCaprio D."/>
            <person name="Crawford M."/>
            <person name="Koehrsen M."/>
            <person name="Engels R."/>
            <person name="Montgomery P."/>
            <person name="Pearson M."/>
            <person name="Howarth C."/>
            <person name="Larson L."/>
            <person name="Luoma S."/>
            <person name="White J."/>
            <person name="Alvarado L."/>
            <person name="Kodira C.D."/>
            <person name="Zeng Q."/>
            <person name="Oleary S."/>
            <person name="Yandava C."/>
            <person name="Denning D.W."/>
            <person name="Nierman W.C."/>
            <person name="Milne T."/>
            <person name="Madden K."/>
        </authorList>
    </citation>
    <scope>NUCLEOTIDE SEQUENCE [LARGE SCALE GENOMIC DNA]</scope>
    <source>
        <strain evidence="2">NIH 2624 / FGSC A1156</strain>
    </source>
</reference>
<dbReference type="EMBL" id="CH476605">
    <property type="protein sequence ID" value="EAU31403.1"/>
    <property type="molecule type" value="Genomic_DNA"/>
</dbReference>
<organism evidence="1 2">
    <name type="scientific">Aspergillus terreus (strain NIH 2624 / FGSC A1156)</name>
    <dbReference type="NCBI Taxonomy" id="341663"/>
    <lineage>
        <taxon>Eukaryota</taxon>
        <taxon>Fungi</taxon>
        <taxon>Dikarya</taxon>
        <taxon>Ascomycota</taxon>
        <taxon>Pezizomycotina</taxon>
        <taxon>Eurotiomycetes</taxon>
        <taxon>Eurotiomycetidae</taxon>
        <taxon>Eurotiales</taxon>
        <taxon>Aspergillaceae</taxon>
        <taxon>Aspergillus</taxon>
        <taxon>Aspergillus subgen. Circumdati</taxon>
    </lineage>
</organism>
<sequence>MDNTQGVCWSKCDPETMELVHTTWHQGYAWCWLKDDDIGAFCNHADNCPVDLQCQRSSWPGGGRSANTPMSLLGFTFSSSGTASALARPQGLWLDLYHLSQATPGLSLAVSKDSTTYRWLPSDYQLG</sequence>
<accession>Q0CDK4</accession>
<dbReference type="HOGENOM" id="CLU_1970085_0_0_1"/>
<dbReference type="Proteomes" id="UP000007963">
    <property type="component" value="Unassembled WGS sequence"/>
</dbReference>
<evidence type="ECO:0000313" key="1">
    <source>
        <dbReference type="EMBL" id="EAU31403.1"/>
    </source>
</evidence>
<proteinExistence type="predicted"/>
<dbReference type="RefSeq" id="XP_001216851.1">
    <property type="nucleotide sequence ID" value="XM_001216851.1"/>
</dbReference>